<dbReference type="RefSeq" id="WP_195170539.1">
    <property type="nucleotide sequence ID" value="NZ_CP062983.1"/>
</dbReference>
<reference evidence="2 3" key="1">
    <citation type="submission" date="2020-02" db="EMBL/GenBank/DDBJ databases">
        <authorList>
            <person name="Zheng R.K."/>
            <person name="Sun C.M."/>
        </authorList>
    </citation>
    <scope>NUCLEOTIDE SEQUENCE [LARGE SCALE GENOMIC DNA]</scope>
    <source>
        <strain evidence="3">rifampicinis</strain>
    </source>
</reference>
<keyword evidence="3" id="KW-1185">Reference proteome</keyword>
<evidence type="ECO:0000313" key="3">
    <source>
        <dbReference type="Proteomes" id="UP000594468"/>
    </source>
</evidence>
<protein>
    <submittedName>
        <fullName evidence="2">Uncharacterized protein</fullName>
    </submittedName>
</protein>
<accession>A0A7S8IDD4</accession>
<feature type="signal peptide" evidence="1">
    <location>
        <begin position="1"/>
        <end position="27"/>
    </location>
</feature>
<evidence type="ECO:0000313" key="2">
    <source>
        <dbReference type="EMBL" id="QPC82470.1"/>
    </source>
</evidence>
<feature type="chain" id="PRO_5032400786" evidence="1">
    <location>
        <begin position="28"/>
        <end position="260"/>
    </location>
</feature>
<organism evidence="2 3">
    <name type="scientific">Phototrophicus methaneseepsis</name>
    <dbReference type="NCBI Taxonomy" id="2710758"/>
    <lineage>
        <taxon>Bacteria</taxon>
        <taxon>Bacillati</taxon>
        <taxon>Chloroflexota</taxon>
        <taxon>Candidatus Thermofontia</taxon>
        <taxon>Phototrophicales</taxon>
        <taxon>Phototrophicaceae</taxon>
        <taxon>Phototrophicus</taxon>
    </lineage>
</organism>
<dbReference type="EMBL" id="CP062983">
    <property type="protein sequence ID" value="QPC82470.1"/>
    <property type="molecule type" value="Genomic_DNA"/>
</dbReference>
<dbReference type="AlphaFoldDB" id="A0A7S8IDD4"/>
<evidence type="ECO:0000256" key="1">
    <source>
        <dbReference type="SAM" id="SignalP"/>
    </source>
</evidence>
<keyword evidence="1" id="KW-0732">Signal</keyword>
<dbReference type="Proteomes" id="UP000594468">
    <property type="component" value="Chromosome"/>
</dbReference>
<gene>
    <name evidence="2" type="ORF">G4Y79_22745</name>
</gene>
<proteinExistence type="predicted"/>
<dbReference type="KEGG" id="pmet:G4Y79_22745"/>
<sequence length="260" mass="28982">MRHNQVARQVVSTLVLTLLVTWSFVNAQESTPTQIPFDPIEKIPFPNLDCDDIASPFSGPSWDDILIGSSTIDDLRDYISELNSGYDENTFTSLQQITFSVPQRISEDKNIPTVISACVQPDSQQVIALVILIPPQLEQLSVSDLVIEYGVPDFVVWDEILSSRVLVWLAQGIAASISVDESEQFVLYGAVNRMVYFPYQALQGYEDRWPYTHRVASKADLVTLTPEVPNEVNPFDFDSMLATMTAEPTFTSTPVATESP</sequence>
<name>A0A7S8IDD4_9CHLR</name>